<dbReference type="EMBL" id="MKVH01000024">
    <property type="protein sequence ID" value="OJX57369.1"/>
    <property type="molecule type" value="Genomic_DNA"/>
</dbReference>
<dbReference type="PROSITE" id="PS50983">
    <property type="entry name" value="FE_B12_PBP"/>
    <property type="match status" value="1"/>
</dbReference>
<evidence type="ECO:0000313" key="4">
    <source>
        <dbReference type="Proteomes" id="UP000184233"/>
    </source>
</evidence>
<sequence length="276" mass="28741">MRRLCLIAMIMTMAVSSLSAQRIVSVGSVVTETLFALGLGRYVVGVDVTSTYPASVHSLTNVGYFTALSTEGLLSLKPTHIVAIGEAGPPHVIGQLKAAGVKIVTVERPETLDETCRCIETIGASFGAAAKARELTAKLRSDMTALWKEITAKPVGKRILFLYLRGKSVTYISGKGTVSDAMVQSVGATNAIDAKGNIAITAESVIGANPDIIVVTEHGAASVGGMDGVRALPGVAATRAGKAGKIVKVDDALMLTFGPRLAEGTKTLYDLLRNAQ</sequence>
<feature type="domain" description="Fe/B12 periplasmic-binding" evidence="2">
    <location>
        <begin position="22"/>
        <end position="276"/>
    </location>
</feature>
<accession>A0A1M3KYQ3</accession>
<reference evidence="3 4" key="1">
    <citation type="submission" date="2016-09" db="EMBL/GenBank/DDBJ databases">
        <title>Genome-resolved meta-omics ties microbial dynamics to process performance in biotechnology for thiocyanate degradation.</title>
        <authorList>
            <person name="Kantor R.S."/>
            <person name="Huddy R.J."/>
            <person name="Iyer R."/>
            <person name="Thomas B.C."/>
            <person name="Brown C.T."/>
            <person name="Anantharaman K."/>
            <person name="Tringe S."/>
            <person name="Hettich R.L."/>
            <person name="Harrison S.T."/>
            <person name="Banfield J.F."/>
        </authorList>
    </citation>
    <scope>NUCLEOTIDE SEQUENCE [LARGE SCALE GENOMIC DNA]</scope>
    <source>
        <strain evidence="3">59-99</strain>
    </source>
</reference>
<name>A0A1M3KYQ3_9BACT</name>
<feature type="chain" id="PRO_5012544503" description="Fe/B12 periplasmic-binding domain-containing protein" evidence="1">
    <location>
        <begin position="21"/>
        <end position="276"/>
    </location>
</feature>
<dbReference type="PANTHER" id="PTHR30535">
    <property type="entry name" value="VITAMIN B12-BINDING PROTEIN"/>
    <property type="match status" value="1"/>
</dbReference>
<comment type="caution">
    <text evidence="3">The sequence shown here is derived from an EMBL/GenBank/DDBJ whole genome shotgun (WGS) entry which is preliminary data.</text>
</comment>
<dbReference type="InterPro" id="IPR002491">
    <property type="entry name" value="ABC_transptr_periplasmic_BD"/>
</dbReference>
<dbReference type="STRING" id="1895771.BGO89_11320"/>
<dbReference type="Pfam" id="PF01497">
    <property type="entry name" value="Peripla_BP_2"/>
    <property type="match status" value="1"/>
</dbReference>
<dbReference type="Proteomes" id="UP000184233">
    <property type="component" value="Unassembled WGS sequence"/>
</dbReference>
<gene>
    <name evidence="3" type="ORF">BGO89_11320</name>
</gene>
<protein>
    <recommendedName>
        <fullName evidence="2">Fe/B12 periplasmic-binding domain-containing protein</fullName>
    </recommendedName>
</protein>
<evidence type="ECO:0000259" key="2">
    <source>
        <dbReference type="PROSITE" id="PS50983"/>
    </source>
</evidence>
<evidence type="ECO:0000313" key="3">
    <source>
        <dbReference type="EMBL" id="OJX57369.1"/>
    </source>
</evidence>
<dbReference type="PANTHER" id="PTHR30535:SF4">
    <property type="entry name" value="HEMIN-BINDING PERIPLASMIC PROTEIN HMUT"/>
    <property type="match status" value="1"/>
</dbReference>
<evidence type="ECO:0000256" key="1">
    <source>
        <dbReference type="SAM" id="SignalP"/>
    </source>
</evidence>
<dbReference type="SUPFAM" id="SSF53807">
    <property type="entry name" value="Helical backbone' metal receptor"/>
    <property type="match status" value="1"/>
</dbReference>
<keyword evidence="1" id="KW-0732">Signal</keyword>
<dbReference type="InterPro" id="IPR050902">
    <property type="entry name" value="ABC_Transporter_SBP"/>
</dbReference>
<proteinExistence type="predicted"/>
<dbReference type="AlphaFoldDB" id="A0A1M3KYQ3"/>
<organism evidence="3 4">
    <name type="scientific">Candidatus Kapaibacterium thiocyanatum</name>
    <dbReference type="NCBI Taxonomy" id="1895771"/>
    <lineage>
        <taxon>Bacteria</taxon>
        <taxon>Pseudomonadati</taxon>
        <taxon>Candidatus Kapaibacteriota</taxon>
        <taxon>Candidatus Kapaibacteriia</taxon>
        <taxon>Candidatus Kapaibacteriales</taxon>
        <taxon>Candidatus Kapaibacteriaceae</taxon>
        <taxon>Candidatus Kapaibacterium</taxon>
    </lineage>
</organism>
<feature type="signal peptide" evidence="1">
    <location>
        <begin position="1"/>
        <end position="20"/>
    </location>
</feature>
<dbReference type="Gene3D" id="3.40.50.1980">
    <property type="entry name" value="Nitrogenase molybdenum iron protein domain"/>
    <property type="match status" value="2"/>
</dbReference>